<evidence type="ECO:0000313" key="1">
    <source>
        <dbReference type="EMBL" id="CAG8716019.1"/>
    </source>
</evidence>
<protein>
    <submittedName>
        <fullName evidence="1">10381_t:CDS:1</fullName>
    </submittedName>
</protein>
<sequence length="76" mass="8631">EYIAEVLEILESTVGQVICEWNKNKAGKFITYKLIGQPLLKHNPDIISLLYKKITSANKNRSPISTPVLHHFLAKN</sequence>
<dbReference type="EMBL" id="CAJVPU010031129">
    <property type="protein sequence ID" value="CAG8716019.1"/>
    <property type="molecule type" value="Genomic_DNA"/>
</dbReference>
<feature type="non-terminal residue" evidence="1">
    <location>
        <position position="76"/>
    </location>
</feature>
<accession>A0ACA9PPV0</accession>
<comment type="caution">
    <text evidence="1">The sequence shown here is derived from an EMBL/GenBank/DDBJ whole genome shotgun (WGS) entry which is preliminary data.</text>
</comment>
<name>A0ACA9PPV0_9GLOM</name>
<gene>
    <name evidence="1" type="ORF">DHETER_LOCUS12541</name>
</gene>
<evidence type="ECO:0000313" key="2">
    <source>
        <dbReference type="Proteomes" id="UP000789702"/>
    </source>
</evidence>
<keyword evidence="2" id="KW-1185">Reference proteome</keyword>
<reference evidence="1" key="1">
    <citation type="submission" date="2021-06" db="EMBL/GenBank/DDBJ databases">
        <authorList>
            <person name="Kallberg Y."/>
            <person name="Tangrot J."/>
            <person name="Rosling A."/>
        </authorList>
    </citation>
    <scope>NUCLEOTIDE SEQUENCE</scope>
    <source>
        <strain evidence="1">IL203A</strain>
    </source>
</reference>
<feature type="non-terminal residue" evidence="1">
    <location>
        <position position="1"/>
    </location>
</feature>
<proteinExistence type="predicted"/>
<organism evidence="1 2">
    <name type="scientific">Dentiscutata heterogama</name>
    <dbReference type="NCBI Taxonomy" id="1316150"/>
    <lineage>
        <taxon>Eukaryota</taxon>
        <taxon>Fungi</taxon>
        <taxon>Fungi incertae sedis</taxon>
        <taxon>Mucoromycota</taxon>
        <taxon>Glomeromycotina</taxon>
        <taxon>Glomeromycetes</taxon>
        <taxon>Diversisporales</taxon>
        <taxon>Gigasporaceae</taxon>
        <taxon>Dentiscutata</taxon>
    </lineage>
</organism>
<dbReference type="Proteomes" id="UP000789702">
    <property type="component" value="Unassembled WGS sequence"/>
</dbReference>